<sequence>DWIHSREGDLSQSQQPVFFDFASGVNKTSKDEQALQEEIAAMKEQIVSEVTLVQGLRINDAETITYSAALNIIAKGCSICKEKFIKVWNEAEEEWSYKNAVVVDKTIYHATCHADLIRSTARQAAAAAAASAAAMASLTSSTSSDSLSILSESSTQMDTKEDDIKHQTQGQEDTKDIKLNLPFDEAPDTKMDHEMSTPDADLPTSLKRKLEIENEEVTEVAFKKSILSEDS</sequence>
<dbReference type="GO" id="GO:0000993">
    <property type="term" value="F:RNA polymerase II complex binding"/>
    <property type="evidence" value="ECO:0007669"/>
    <property type="project" value="InterPro"/>
</dbReference>
<feature type="domain" description="Pcf11 C-terminal" evidence="2">
    <location>
        <begin position="76"/>
        <end position="113"/>
    </location>
</feature>
<name>A0AAD4D0N3_9FUNG</name>
<dbReference type="InterPro" id="IPR045154">
    <property type="entry name" value="PCF11-like"/>
</dbReference>
<protein>
    <recommendedName>
        <fullName evidence="2">Pcf11 C-terminal domain-containing protein</fullName>
    </recommendedName>
</protein>
<dbReference type="Proteomes" id="UP001194580">
    <property type="component" value="Unassembled WGS sequence"/>
</dbReference>
<dbReference type="GO" id="GO:0006369">
    <property type="term" value="P:termination of RNA polymerase II transcription"/>
    <property type="evidence" value="ECO:0007669"/>
    <property type="project" value="InterPro"/>
</dbReference>
<evidence type="ECO:0000259" key="2">
    <source>
        <dbReference type="Pfam" id="PF21936"/>
    </source>
</evidence>
<feature type="non-terminal residue" evidence="3">
    <location>
        <position position="231"/>
    </location>
</feature>
<proteinExistence type="predicted"/>
<evidence type="ECO:0000256" key="1">
    <source>
        <dbReference type="SAM" id="MobiDB-lite"/>
    </source>
</evidence>
<evidence type="ECO:0000313" key="4">
    <source>
        <dbReference type="Proteomes" id="UP001194580"/>
    </source>
</evidence>
<feature type="region of interest" description="Disordered" evidence="1">
    <location>
        <begin position="147"/>
        <end position="205"/>
    </location>
</feature>
<accession>A0AAD4D0N3</accession>
<dbReference type="PANTHER" id="PTHR15921">
    <property type="entry name" value="PRE-MRNA CLEAVAGE COMPLEX II"/>
    <property type="match status" value="1"/>
</dbReference>
<feature type="compositionally biased region" description="Basic and acidic residues" evidence="1">
    <location>
        <begin position="158"/>
        <end position="178"/>
    </location>
</feature>
<dbReference type="GO" id="GO:0003729">
    <property type="term" value="F:mRNA binding"/>
    <property type="evidence" value="ECO:0007669"/>
    <property type="project" value="InterPro"/>
</dbReference>
<gene>
    <name evidence="3" type="ORF">BGZ95_006833</name>
</gene>
<dbReference type="InterPro" id="IPR054127">
    <property type="entry name" value="Pcf11_C"/>
</dbReference>
<dbReference type="GO" id="GO:0005849">
    <property type="term" value="C:mRNA cleavage factor complex"/>
    <property type="evidence" value="ECO:0007669"/>
    <property type="project" value="TreeGrafter"/>
</dbReference>
<dbReference type="GO" id="GO:0031124">
    <property type="term" value="P:mRNA 3'-end processing"/>
    <property type="evidence" value="ECO:0007669"/>
    <property type="project" value="InterPro"/>
</dbReference>
<dbReference type="EMBL" id="JAAAIL010003232">
    <property type="protein sequence ID" value="KAG0251684.1"/>
    <property type="molecule type" value="Genomic_DNA"/>
</dbReference>
<dbReference type="Pfam" id="PF21936">
    <property type="entry name" value="Pcf11_C"/>
    <property type="match status" value="1"/>
</dbReference>
<dbReference type="AlphaFoldDB" id="A0AAD4D0N3"/>
<organism evidence="3 4">
    <name type="scientific">Linnemannia exigua</name>
    <dbReference type="NCBI Taxonomy" id="604196"/>
    <lineage>
        <taxon>Eukaryota</taxon>
        <taxon>Fungi</taxon>
        <taxon>Fungi incertae sedis</taxon>
        <taxon>Mucoromycota</taxon>
        <taxon>Mortierellomycotina</taxon>
        <taxon>Mortierellomycetes</taxon>
        <taxon>Mortierellales</taxon>
        <taxon>Mortierellaceae</taxon>
        <taxon>Linnemannia</taxon>
    </lineage>
</organism>
<reference evidence="3" key="1">
    <citation type="journal article" date="2020" name="Fungal Divers.">
        <title>Resolving the Mortierellaceae phylogeny through synthesis of multi-gene phylogenetics and phylogenomics.</title>
        <authorList>
            <person name="Vandepol N."/>
            <person name="Liber J."/>
            <person name="Desiro A."/>
            <person name="Na H."/>
            <person name="Kennedy M."/>
            <person name="Barry K."/>
            <person name="Grigoriev I.V."/>
            <person name="Miller A.N."/>
            <person name="O'Donnell K."/>
            <person name="Stajich J.E."/>
            <person name="Bonito G."/>
        </authorList>
    </citation>
    <scope>NUCLEOTIDE SEQUENCE</scope>
    <source>
        <strain evidence="3">NRRL 28262</strain>
    </source>
</reference>
<feature type="compositionally biased region" description="Basic and acidic residues" evidence="1">
    <location>
        <begin position="187"/>
        <end position="196"/>
    </location>
</feature>
<dbReference type="PANTHER" id="PTHR15921:SF3">
    <property type="entry name" value="PRE-MRNA CLEAVAGE COMPLEX 2 PROTEIN PCF11"/>
    <property type="match status" value="1"/>
</dbReference>
<dbReference type="GO" id="GO:0005737">
    <property type="term" value="C:cytoplasm"/>
    <property type="evidence" value="ECO:0007669"/>
    <property type="project" value="TreeGrafter"/>
</dbReference>
<comment type="caution">
    <text evidence="3">The sequence shown here is derived from an EMBL/GenBank/DDBJ whole genome shotgun (WGS) entry which is preliminary data.</text>
</comment>
<keyword evidence="4" id="KW-1185">Reference proteome</keyword>
<evidence type="ECO:0000313" key="3">
    <source>
        <dbReference type="EMBL" id="KAG0251684.1"/>
    </source>
</evidence>